<organism evidence="2 3">
    <name type="scientific">Ricinus communis</name>
    <name type="common">Castor bean</name>
    <dbReference type="NCBI Taxonomy" id="3988"/>
    <lineage>
        <taxon>Eukaryota</taxon>
        <taxon>Viridiplantae</taxon>
        <taxon>Streptophyta</taxon>
        <taxon>Embryophyta</taxon>
        <taxon>Tracheophyta</taxon>
        <taxon>Spermatophyta</taxon>
        <taxon>Magnoliopsida</taxon>
        <taxon>eudicotyledons</taxon>
        <taxon>Gunneridae</taxon>
        <taxon>Pentapetalae</taxon>
        <taxon>rosids</taxon>
        <taxon>fabids</taxon>
        <taxon>Malpighiales</taxon>
        <taxon>Euphorbiaceae</taxon>
        <taxon>Acalyphoideae</taxon>
        <taxon>Acalypheae</taxon>
        <taxon>Ricinus</taxon>
    </lineage>
</organism>
<sequence length="107" mass="11803">MLRQEGKGLHEAKRQPLTDRLTWATFNPGIPPPLTYSWLAFLPCYECSLPSPTHLPLFSFLASIIVLSSFDRPPDSPPAAQPARFDPSLKQEESGAPTEGVFPPSIQ</sequence>
<gene>
    <name evidence="2" type="ORF">RCOM_2092570</name>
</gene>
<name>B9T860_RICCO</name>
<dbReference type="Proteomes" id="UP000008311">
    <property type="component" value="Unassembled WGS sequence"/>
</dbReference>
<dbReference type="AlphaFoldDB" id="B9T860"/>
<feature type="region of interest" description="Disordered" evidence="1">
    <location>
        <begin position="72"/>
        <end position="107"/>
    </location>
</feature>
<evidence type="ECO:0000313" key="2">
    <source>
        <dbReference type="EMBL" id="EEF27951.1"/>
    </source>
</evidence>
<keyword evidence="3" id="KW-1185">Reference proteome</keyword>
<proteinExistence type="predicted"/>
<dbReference type="EMBL" id="EQ974932">
    <property type="protein sequence ID" value="EEF27951.1"/>
    <property type="molecule type" value="Genomic_DNA"/>
</dbReference>
<evidence type="ECO:0000313" key="3">
    <source>
        <dbReference type="Proteomes" id="UP000008311"/>
    </source>
</evidence>
<accession>B9T860</accession>
<dbReference type="InParanoid" id="B9T860"/>
<reference evidence="3" key="1">
    <citation type="journal article" date="2010" name="Nat. Biotechnol.">
        <title>Draft genome sequence of the oilseed species Ricinus communis.</title>
        <authorList>
            <person name="Chan A.P."/>
            <person name="Crabtree J."/>
            <person name="Zhao Q."/>
            <person name="Lorenzi H."/>
            <person name="Orvis J."/>
            <person name="Puiu D."/>
            <person name="Melake-Berhan A."/>
            <person name="Jones K.M."/>
            <person name="Redman J."/>
            <person name="Chen G."/>
            <person name="Cahoon E.B."/>
            <person name="Gedil M."/>
            <person name="Stanke M."/>
            <person name="Haas B.J."/>
            <person name="Wortman J.R."/>
            <person name="Fraser-Liggett C.M."/>
            <person name="Ravel J."/>
            <person name="Rabinowicz P.D."/>
        </authorList>
    </citation>
    <scope>NUCLEOTIDE SEQUENCE [LARGE SCALE GENOMIC DNA]</scope>
    <source>
        <strain evidence="3">cv. Hale</strain>
    </source>
</reference>
<protein>
    <submittedName>
        <fullName evidence="2">Uncharacterized protein</fullName>
    </submittedName>
</protein>
<evidence type="ECO:0000256" key="1">
    <source>
        <dbReference type="SAM" id="MobiDB-lite"/>
    </source>
</evidence>